<dbReference type="AlphaFoldDB" id="A0A842CTP0"/>
<dbReference type="Pfam" id="PF11313">
    <property type="entry name" value="DUF3116"/>
    <property type="match status" value="1"/>
</dbReference>
<dbReference type="InterPro" id="IPR036390">
    <property type="entry name" value="WH_DNA-bd_sf"/>
</dbReference>
<evidence type="ECO:0000313" key="1">
    <source>
        <dbReference type="EMBL" id="MBC2002170.1"/>
    </source>
</evidence>
<dbReference type="Gene3D" id="1.10.10.10">
    <property type="entry name" value="Winged helix-like DNA-binding domain superfamily/Winged helix DNA-binding domain"/>
    <property type="match status" value="1"/>
</dbReference>
<gene>
    <name evidence="1" type="ORF">HCA78_00220</name>
</gene>
<dbReference type="InterPro" id="IPR021464">
    <property type="entry name" value="DUF3116"/>
</dbReference>
<dbReference type="RefSeq" id="WP_185531611.1">
    <property type="nucleotide sequence ID" value="NZ_JAARWW010000001.1"/>
</dbReference>
<accession>A0A842CTP0</accession>
<protein>
    <submittedName>
        <fullName evidence="1">DUF3116 family protein</fullName>
    </submittedName>
</protein>
<organism evidence="1 2">
    <name type="scientific">Listeria booriae</name>
    <dbReference type="NCBI Taxonomy" id="1552123"/>
    <lineage>
        <taxon>Bacteria</taxon>
        <taxon>Bacillati</taxon>
        <taxon>Bacillota</taxon>
        <taxon>Bacilli</taxon>
        <taxon>Bacillales</taxon>
        <taxon>Listeriaceae</taxon>
        <taxon>Listeria</taxon>
    </lineage>
</organism>
<evidence type="ECO:0000313" key="2">
    <source>
        <dbReference type="Proteomes" id="UP000546806"/>
    </source>
</evidence>
<dbReference type="Proteomes" id="UP000546806">
    <property type="component" value="Unassembled WGS sequence"/>
</dbReference>
<dbReference type="EMBL" id="JAARWW010000001">
    <property type="protein sequence ID" value="MBC2002170.1"/>
    <property type="molecule type" value="Genomic_DNA"/>
</dbReference>
<comment type="caution">
    <text evidence="1">The sequence shown here is derived from an EMBL/GenBank/DDBJ whole genome shotgun (WGS) entry which is preliminary data.</text>
</comment>
<reference evidence="1 2" key="1">
    <citation type="submission" date="2020-03" db="EMBL/GenBank/DDBJ databases">
        <title>Soil Listeria distribution.</title>
        <authorList>
            <person name="Liao J."/>
            <person name="Wiedmann M."/>
        </authorList>
    </citation>
    <scope>NUCLEOTIDE SEQUENCE [LARGE SCALE GENOMIC DNA]</scope>
    <source>
        <strain evidence="1 2">FSL L7-0435</strain>
    </source>
</reference>
<dbReference type="InterPro" id="IPR036388">
    <property type="entry name" value="WH-like_DNA-bd_sf"/>
</dbReference>
<name>A0A842CTP0_9LIST</name>
<proteinExistence type="predicted"/>
<sequence>MSFLVYEIPDNIEVLEVLKAVENPDFSFMSLEIAREYNLSVHMSRNRLLYTLYWLEKQEFISRKQNVEKAQKRYFITEGGTRLLRTLEREIR</sequence>
<dbReference type="SUPFAM" id="SSF46785">
    <property type="entry name" value="Winged helix' DNA-binding domain"/>
    <property type="match status" value="1"/>
</dbReference>